<dbReference type="InterPro" id="IPR051911">
    <property type="entry name" value="SDR_oxidoreductase"/>
</dbReference>
<dbReference type="PANTHER" id="PTHR43976:SF16">
    <property type="entry name" value="SHORT-CHAIN DEHYDROGENASE_REDUCTASE FAMILY PROTEIN"/>
    <property type="match status" value="1"/>
</dbReference>
<evidence type="ECO:0000256" key="1">
    <source>
        <dbReference type="ARBA" id="ARBA00006484"/>
    </source>
</evidence>
<dbReference type="AlphaFoldDB" id="A0A428SMB7"/>
<dbReference type="PROSITE" id="PS00061">
    <property type="entry name" value="ADH_SHORT"/>
    <property type="match status" value="1"/>
</dbReference>
<evidence type="ECO:0000256" key="4">
    <source>
        <dbReference type="RuleBase" id="RU000363"/>
    </source>
</evidence>
<accession>A0A428SMB7</accession>
<evidence type="ECO:0000313" key="7">
    <source>
        <dbReference type="Proteomes" id="UP000287144"/>
    </source>
</evidence>
<dbReference type="Pfam" id="PF00106">
    <property type="entry name" value="adh_short"/>
    <property type="match status" value="1"/>
</dbReference>
<evidence type="ECO:0000256" key="3">
    <source>
        <dbReference type="ARBA" id="ARBA00023002"/>
    </source>
</evidence>
<proteinExistence type="inferred from homology"/>
<dbReference type="InterPro" id="IPR020904">
    <property type="entry name" value="Sc_DH/Rdtase_CS"/>
</dbReference>
<dbReference type="Proteomes" id="UP000287144">
    <property type="component" value="Unassembled WGS sequence"/>
</dbReference>
<comment type="caution">
    <text evidence="6">The sequence shown here is derived from an EMBL/GenBank/DDBJ whole genome shotgun (WGS) entry which is preliminary data.</text>
</comment>
<dbReference type="GO" id="GO:0016491">
    <property type="term" value="F:oxidoreductase activity"/>
    <property type="evidence" value="ECO:0007669"/>
    <property type="project" value="UniProtKB-KW"/>
</dbReference>
<dbReference type="PRINTS" id="PR00081">
    <property type="entry name" value="GDHRDH"/>
</dbReference>
<reference evidence="6 7" key="1">
    <citation type="submission" date="2017-06" db="EMBL/GenBank/DDBJ databases">
        <title>Comparative genomic analysis of Ambrosia Fusariam Clade fungi.</title>
        <authorList>
            <person name="Stajich J.E."/>
            <person name="Carrillo J."/>
            <person name="Kijimoto T."/>
            <person name="Eskalen A."/>
            <person name="O'Donnell K."/>
            <person name="Kasson M."/>
        </authorList>
    </citation>
    <scope>NUCLEOTIDE SEQUENCE [LARGE SCALE GENOMIC DNA]</scope>
    <source>
        <strain evidence="6 7">NRRL62579</strain>
    </source>
</reference>
<name>A0A428SMB7_9HYPO</name>
<dbReference type="SUPFAM" id="SSF51735">
    <property type="entry name" value="NAD(P)-binding Rossmann-fold domains"/>
    <property type="match status" value="1"/>
</dbReference>
<dbReference type="InterPro" id="IPR002347">
    <property type="entry name" value="SDR_fam"/>
</dbReference>
<organism evidence="6 7">
    <name type="scientific">Fusarium oligoseptatum</name>
    <dbReference type="NCBI Taxonomy" id="2604345"/>
    <lineage>
        <taxon>Eukaryota</taxon>
        <taxon>Fungi</taxon>
        <taxon>Dikarya</taxon>
        <taxon>Ascomycota</taxon>
        <taxon>Pezizomycotina</taxon>
        <taxon>Sordariomycetes</taxon>
        <taxon>Hypocreomycetidae</taxon>
        <taxon>Hypocreales</taxon>
        <taxon>Nectriaceae</taxon>
        <taxon>Fusarium</taxon>
        <taxon>Fusarium solani species complex</taxon>
    </lineage>
</organism>
<feature type="chain" id="PRO_5019221807" evidence="5">
    <location>
        <begin position="17"/>
        <end position="365"/>
    </location>
</feature>
<evidence type="ECO:0000256" key="5">
    <source>
        <dbReference type="SAM" id="SignalP"/>
    </source>
</evidence>
<gene>
    <name evidence="6" type="ORF">CEP52_014435</name>
</gene>
<dbReference type="PRINTS" id="PR00080">
    <property type="entry name" value="SDRFAMILY"/>
</dbReference>
<dbReference type="PANTHER" id="PTHR43976">
    <property type="entry name" value="SHORT CHAIN DEHYDROGENASE"/>
    <property type="match status" value="1"/>
</dbReference>
<keyword evidence="5" id="KW-0732">Signal</keyword>
<dbReference type="InterPro" id="IPR036291">
    <property type="entry name" value="NAD(P)-bd_dom_sf"/>
</dbReference>
<keyword evidence="3" id="KW-0560">Oxidoreductase</keyword>
<keyword evidence="7" id="KW-1185">Reference proteome</keyword>
<keyword evidence="2" id="KW-0521">NADP</keyword>
<feature type="signal peptide" evidence="5">
    <location>
        <begin position="1"/>
        <end position="16"/>
    </location>
</feature>
<dbReference type="Gene3D" id="3.40.50.720">
    <property type="entry name" value="NAD(P)-binding Rossmann-like Domain"/>
    <property type="match status" value="1"/>
</dbReference>
<sequence>MPQLIWLVTATTSGLGAAIVQHLTARGDRVIATGRNANERLAYLKSDNVAILELDVTAPRQQIDAQIEKAWQVWGHIDVLLNNAGVSAPKSIEEATDEFVRSIFDVNLFGTLHVSQAILPYFRSQRSGTLAFTGAGVGWGPLPFLAHYAASKAALDIFVEGLAKEVKSFNINCMIFEPGGFPSQLGAAREGSVEGFGKYQPSIEAYKPLFDETMGVFASEIVPNVPGDINKLSGRIVDCVKGEGVCAGKPRPLRVILGCDALRLIQQKCKEQLELANNWEDVSLSTDRDGHDHVASPGMLRLTSIFVVRVDTGGHPFYRILTCYFTFYMGFSKPELATSRLILVLANLVLASYSPRSENDPQARP</sequence>
<protein>
    <submittedName>
        <fullName evidence="6">Uncharacterized protein</fullName>
    </submittedName>
</protein>
<dbReference type="CDD" id="cd05374">
    <property type="entry name" value="17beta-HSD-like_SDR_c"/>
    <property type="match status" value="1"/>
</dbReference>
<dbReference type="STRING" id="1325735.A0A428SMB7"/>
<dbReference type="EMBL" id="NKCK01000225">
    <property type="protein sequence ID" value="RSL90861.1"/>
    <property type="molecule type" value="Genomic_DNA"/>
</dbReference>
<comment type="similarity">
    <text evidence="1 4">Belongs to the short-chain dehydrogenases/reductases (SDR) family.</text>
</comment>
<evidence type="ECO:0000256" key="2">
    <source>
        <dbReference type="ARBA" id="ARBA00022857"/>
    </source>
</evidence>
<evidence type="ECO:0000313" key="6">
    <source>
        <dbReference type="EMBL" id="RSL90861.1"/>
    </source>
</evidence>